<dbReference type="SUPFAM" id="SSF101801">
    <property type="entry name" value="Surface presentation of antigens (SPOA)"/>
    <property type="match status" value="1"/>
</dbReference>
<evidence type="ECO:0000256" key="6">
    <source>
        <dbReference type="ARBA" id="ARBA00022500"/>
    </source>
</evidence>
<dbReference type="EMBL" id="FNFU01000002">
    <property type="protein sequence ID" value="SDK00323.1"/>
    <property type="molecule type" value="Genomic_DNA"/>
</dbReference>
<dbReference type="InterPro" id="IPR036429">
    <property type="entry name" value="SpoA-like_sf"/>
</dbReference>
<evidence type="ECO:0000256" key="1">
    <source>
        <dbReference type="ARBA" id="ARBA00004117"/>
    </source>
</evidence>
<comment type="similarity">
    <text evidence="3">Belongs to the FliM family.</text>
</comment>
<keyword evidence="11" id="KW-0969">Cilium</keyword>
<keyword evidence="8" id="KW-0472">Membrane</keyword>
<dbReference type="Gene3D" id="2.30.330.10">
    <property type="entry name" value="SpoA-like"/>
    <property type="match status" value="1"/>
</dbReference>
<comment type="subcellular location">
    <subcellularLocation>
        <location evidence="1">Bacterial flagellum basal body</location>
    </subcellularLocation>
    <subcellularLocation>
        <location evidence="2">Cell membrane</location>
        <topology evidence="2">Peripheral membrane protein</topology>
    </subcellularLocation>
</comment>
<accession>A0A1G8YCC3</accession>
<dbReference type="PANTHER" id="PTHR30034">
    <property type="entry name" value="FLAGELLAR MOTOR SWITCH PROTEIN FLIM"/>
    <property type="match status" value="1"/>
</dbReference>
<dbReference type="Pfam" id="PF01052">
    <property type="entry name" value="FliMN_C"/>
    <property type="match status" value="1"/>
</dbReference>
<evidence type="ECO:0000256" key="3">
    <source>
        <dbReference type="ARBA" id="ARBA00011049"/>
    </source>
</evidence>
<dbReference type="Proteomes" id="UP000198701">
    <property type="component" value="Unassembled WGS sequence"/>
</dbReference>
<keyword evidence="6" id="KW-0145">Chemotaxis</keyword>
<keyword evidence="11" id="KW-0966">Cell projection</keyword>
<dbReference type="GO" id="GO:0050918">
    <property type="term" value="P:positive chemotaxis"/>
    <property type="evidence" value="ECO:0007669"/>
    <property type="project" value="TreeGrafter"/>
</dbReference>
<dbReference type="GO" id="GO:0005886">
    <property type="term" value="C:plasma membrane"/>
    <property type="evidence" value="ECO:0007669"/>
    <property type="project" value="UniProtKB-SubCell"/>
</dbReference>
<feature type="domain" description="Flagellar motor switch protein FliN-like C-terminal" evidence="10">
    <location>
        <begin position="234"/>
        <end position="302"/>
    </location>
</feature>
<evidence type="ECO:0000256" key="2">
    <source>
        <dbReference type="ARBA" id="ARBA00004202"/>
    </source>
</evidence>
<evidence type="ECO:0000256" key="5">
    <source>
        <dbReference type="ARBA" id="ARBA00022475"/>
    </source>
</evidence>
<sequence>MATVTVQEQYGISAPARAAAATKTVEVYDFRRPTTLAREHSRVLELAFETFARQWGTQLTAKVRMVCQVTCDQVLMQTYDDYASSLPASTAMVLCNLEGSSAKAVIQFPASTALTWVSHMLGGSGNRIAPERKFTQIEEALVRGLMSDALEDLRYSLGALLVVPISVDAIQYNSQFAQAAATADLMIVASFALEVGEGSSIATVALPARILLEQLGEVHPTGSRAKSKELLQAQLSRVPVEVSLRLTPVRVLPSRILDLAVGDILPIPHPKHRPLDLAVDGLSLARAAVGSNGSRLACIIIESKEKPR</sequence>
<dbReference type="PIRSF" id="PIRSF002888">
    <property type="entry name" value="FliM"/>
    <property type="match status" value="1"/>
</dbReference>
<keyword evidence="7" id="KW-0283">Flagellar rotation</keyword>
<protein>
    <recommendedName>
        <fullName evidence="4">Flagellar motor switch protein FliM</fullName>
    </recommendedName>
</protein>
<dbReference type="STRING" id="386301.SAMN05216282_10295"/>
<keyword evidence="9" id="KW-0975">Bacterial flagellum</keyword>
<evidence type="ECO:0000256" key="7">
    <source>
        <dbReference type="ARBA" id="ARBA00022779"/>
    </source>
</evidence>
<dbReference type="GO" id="GO:0071978">
    <property type="term" value="P:bacterial-type flagellum-dependent swarming motility"/>
    <property type="evidence" value="ECO:0007669"/>
    <property type="project" value="TreeGrafter"/>
</dbReference>
<organism evidence="11 12">
    <name type="scientific">Cryobacterium psychrotolerans</name>
    <dbReference type="NCBI Taxonomy" id="386301"/>
    <lineage>
        <taxon>Bacteria</taxon>
        <taxon>Bacillati</taxon>
        <taxon>Actinomycetota</taxon>
        <taxon>Actinomycetes</taxon>
        <taxon>Micrococcales</taxon>
        <taxon>Microbacteriaceae</taxon>
        <taxon>Cryobacterium</taxon>
    </lineage>
</organism>
<dbReference type="PANTHER" id="PTHR30034:SF6">
    <property type="entry name" value="YOP PROTEINS TRANSLOCATION PROTEIN Q"/>
    <property type="match status" value="1"/>
</dbReference>
<dbReference type="Gene3D" id="3.40.1550.10">
    <property type="entry name" value="CheC-like"/>
    <property type="match status" value="1"/>
</dbReference>
<keyword evidence="5" id="KW-1003">Cell membrane</keyword>
<evidence type="ECO:0000313" key="12">
    <source>
        <dbReference type="Proteomes" id="UP000198701"/>
    </source>
</evidence>
<keyword evidence="12" id="KW-1185">Reference proteome</keyword>
<evidence type="ECO:0000256" key="9">
    <source>
        <dbReference type="ARBA" id="ARBA00023143"/>
    </source>
</evidence>
<name>A0A1G8YCC3_9MICO</name>
<proteinExistence type="inferred from homology"/>
<gene>
    <name evidence="11" type="ORF">SAMN05216282_10295</name>
</gene>
<evidence type="ECO:0000256" key="8">
    <source>
        <dbReference type="ARBA" id="ARBA00023136"/>
    </source>
</evidence>
<dbReference type="InterPro" id="IPR001543">
    <property type="entry name" value="FliN-like_C"/>
</dbReference>
<dbReference type="AlphaFoldDB" id="A0A1G8YCC3"/>
<dbReference type="SUPFAM" id="SSF103039">
    <property type="entry name" value="CheC-like"/>
    <property type="match status" value="1"/>
</dbReference>
<evidence type="ECO:0000256" key="4">
    <source>
        <dbReference type="ARBA" id="ARBA00021898"/>
    </source>
</evidence>
<reference evidence="11 12" key="1">
    <citation type="submission" date="2016-10" db="EMBL/GenBank/DDBJ databases">
        <authorList>
            <person name="de Groot N.N."/>
        </authorList>
    </citation>
    <scope>NUCLEOTIDE SEQUENCE [LARGE SCALE GENOMIC DNA]</scope>
    <source>
        <strain evidence="11 12">CGMCC 1.5382</strain>
    </source>
</reference>
<dbReference type="GO" id="GO:0009425">
    <property type="term" value="C:bacterial-type flagellum basal body"/>
    <property type="evidence" value="ECO:0007669"/>
    <property type="project" value="UniProtKB-SubCell"/>
</dbReference>
<dbReference type="GO" id="GO:0003774">
    <property type="term" value="F:cytoskeletal motor activity"/>
    <property type="evidence" value="ECO:0007669"/>
    <property type="project" value="InterPro"/>
</dbReference>
<evidence type="ECO:0000259" key="10">
    <source>
        <dbReference type="Pfam" id="PF01052"/>
    </source>
</evidence>
<evidence type="ECO:0000313" key="11">
    <source>
        <dbReference type="EMBL" id="SDK00323.1"/>
    </source>
</evidence>
<keyword evidence="11" id="KW-0282">Flagellum</keyword>
<dbReference type="InterPro" id="IPR028976">
    <property type="entry name" value="CheC-like_sf"/>
</dbReference>
<dbReference type="InterPro" id="IPR001689">
    <property type="entry name" value="Flag_FliM"/>
</dbReference>
<dbReference type="Pfam" id="PF02154">
    <property type="entry name" value="FliM"/>
    <property type="match status" value="1"/>
</dbReference>
<dbReference type="CDD" id="cd17908">
    <property type="entry name" value="FliM"/>
    <property type="match status" value="1"/>
</dbReference>